<reference evidence="4" key="1">
    <citation type="submission" date="2025-08" db="UniProtKB">
        <authorList>
            <consortium name="RefSeq"/>
        </authorList>
    </citation>
    <scope>IDENTIFICATION</scope>
    <source>
        <tissue evidence="4">Blood</tissue>
    </source>
</reference>
<feature type="chain" id="PRO_5046414145" evidence="2">
    <location>
        <begin position="22"/>
        <end position="216"/>
    </location>
</feature>
<evidence type="ECO:0000256" key="2">
    <source>
        <dbReference type="SAM" id="SignalP"/>
    </source>
</evidence>
<accession>A0ABM3ZLD8</accession>
<feature type="region of interest" description="Disordered" evidence="1">
    <location>
        <begin position="27"/>
        <end position="149"/>
    </location>
</feature>
<sequence length="216" mass="22495">MKPQLYSIVILLLTRINYAQTADNSTQGAAASTTQQAPLPIDNTTSVAKPPDNNVTSPTQAPGDHKTTAPETTEDVTSVTNAPKGTTTSVTEPPRETIVSEIPTNNVTVLSEAPSSQATSAPSSLAPNVSPVRTTKGFSGDTPRVTESTSVSIRNQTSKPIVAGNATTRRSSKVTNAVRKTTRLTSAKSTTGNRSSAFPVPSLFAIVLLGVSILCF</sequence>
<evidence type="ECO:0000313" key="4">
    <source>
        <dbReference type="RefSeq" id="XP_060549186.1"/>
    </source>
</evidence>
<feature type="compositionally biased region" description="Polar residues" evidence="1">
    <location>
        <begin position="42"/>
        <end position="60"/>
    </location>
</feature>
<dbReference type="GeneID" id="132712286"/>
<proteinExistence type="predicted"/>
<evidence type="ECO:0000256" key="1">
    <source>
        <dbReference type="SAM" id="MobiDB-lite"/>
    </source>
</evidence>
<organism evidence="3 4">
    <name type="scientific">Pantherophis guttatus</name>
    <name type="common">Corn snake</name>
    <name type="synonym">Elaphe guttata</name>
    <dbReference type="NCBI Taxonomy" id="94885"/>
    <lineage>
        <taxon>Eukaryota</taxon>
        <taxon>Metazoa</taxon>
        <taxon>Chordata</taxon>
        <taxon>Craniata</taxon>
        <taxon>Vertebrata</taxon>
        <taxon>Euteleostomi</taxon>
        <taxon>Lepidosauria</taxon>
        <taxon>Squamata</taxon>
        <taxon>Bifurcata</taxon>
        <taxon>Unidentata</taxon>
        <taxon>Episquamata</taxon>
        <taxon>Toxicofera</taxon>
        <taxon>Serpentes</taxon>
        <taxon>Colubroidea</taxon>
        <taxon>Colubridae</taxon>
        <taxon>Colubrinae</taxon>
        <taxon>Pantherophis</taxon>
    </lineage>
</organism>
<feature type="compositionally biased region" description="Low complexity" evidence="1">
    <location>
        <begin position="111"/>
        <end position="127"/>
    </location>
</feature>
<keyword evidence="3" id="KW-1185">Reference proteome</keyword>
<keyword evidence="2" id="KW-0732">Signal</keyword>
<gene>
    <name evidence="4" type="primary">LOC132712286</name>
</gene>
<dbReference type="RefSeq" id="XP_060549186.1">
    <property type="nucleotide sequence ID" value="XM_060693203.1"/>
</dbReference>
<feature type="compositionally biased region" description="Low complexity" evidence="1">
    <location>
        <begin position="27"/>
        <end position="37"/>
    </location>
</feature>
<name>A0ABM3ZLD8_PANGU</name>
<protein>
    <submittedName>
        <fullName evidence="4">Mucin-7-like</fullName>
    </submittedName>
</protein>
<evidence type="ECO:0000313" key="3">
    <source>
        <dbReference type="Proteomes" id="UP001652622"/>
    </source>
</evidence>
<feature type="signal peptide" evidence="2">
    <location>
        <begin position="1"/>
        <end position="21"/>
    </location>
</feature>
<feature type="compositionally biased region" description="Polar residues" evidence="1">
    <location>
        <begin position="69"/>
        <end position="91"/>
    </location>
</feature>
<dbReference type="Proteomes" id="UP001652622">
    <property type="component" value="Unplaced"/>
</dbReference>